<comment type="caution">
    <text evidence="1">The sequence shown here is derived from an EMBL/GenBank/DDBJ whole genome shotgun (WGS) entry which is preliminary data.</text>
</comment>
<name>A0ABN8SRH4_9CNID</name>
<protein>
    <submittedName>
        <fullName evidence="1">Uncharacterized protein</fullName>
    </submittedName>
</protein>
<evidence type="ECO:0000313" key="1">
    <source>
        <dbReference type="EMBL" id="CAH3193475.1"/>
    </source>
</evidence>
<organism evidence="1 2">
    <name type="scientific">Porites evermanni</name>
    <dbReference type="NCBI Taxonomy" id="104178"/>
    <lineage>
        <taxon>Eukaryota</taxon>
        <taxon>Metazoa</taxon>
        <taxon>Cnidaria</taxon>
        <taxon>Anthozoa</taxon>
        <taxon>Hexacorallia</taxon>
        <taxon>Scleractinia</taxon>
        <taxon>Fungiina</taxon>
        <taxon>Poritidae</taxon>
        <taxon>Porites</taxon>
    </lineage>
</organism>
<dbReference type="PANTHER" id="PTHR33206">
    <property type="entry name" value="PROTEIN CBG10425"/>
    <property type="match status" value="1"/>
</dbReference>
<keyword evidence="2" id="KW-1185">Reference proteome</keyword>
<evidence type="ECO:0000313" key="2">
    <source>
        <dbReference type="Proteomes" id="UP001159427"/>
    </source>
</evidence>
<sequence length="174" mass="20004">VGNSGYGKTITNQLKHRNVEYCSDAEASRKVNTPLFWKLDNITEDTYEFEADKCNWFPRTDTPEHKAYDKRTPGLFKVEWEGQGIIGLCSKTYYCFGAKDKFSCKGVNKKCNDINKDKYLNVLLTKQNSSGVNRGFRVVNNTIYTYTQVRDAFSYFYPKRKVLADGVNTTPLDI</sequence>
<proteinExistence type="predicted"/>
<feature type="non-terminal residue" evidence="1">
    <location>
        <position position="1"/>
    </location>
</feature>
<dbReference type="PANTHER" id="PTHR33206:SF1">
    <property type="entry name" value="DNA-DIRECTED DNA POLYMERASE"/>
    <property type="match status" value="1"/>
</dbReference>
<dbReference type="EMBL" id="CALNXI010003497">
    <property type="protein sequence ID" value="CAH3193475.1"/>
    <property type="molecule type" value="Genomic_DNA"/>
</dbReference>
<gene>
    <name evidence="1" type="ORF">PEVE_00025883</name>
</gene>
<accession>A0ABN8SRH4</accession>
<reference evidence="1 2" key="1">
    <citation type="submission" date="2022-05" db="EMBL/GenBank/DDBJ databases">
        <authorList>
            <consortium name="Genoscope - CEA"/>
            <person name="William W."/>
        </authorList>
    </citation>
    <scope>NUCLEOTIDE SEQUENCE [LARGE SCALE GENOMIC DNA]</scope>
</reference>
<dbReference type="Proteomes" id="UP001159427">
    <property type="component" value="Unassembled WGS sequence"/>
</dbReference>